<feature type="active site" evidence="7">
    <location>
        <position position="58"/>
    </location>
</feature>
<feature type="active site" description="O-isoaspartyl threonine intermediate" evidence="5">
    <location>
        <position position="58"/>
    </location>
</feature>
<dbReference type="AlphaFoldDB" id="A0A9W9IQ05"/>
<dbReference type="Gene3D" id="3.40.50.1170">
    <property type="entry name" value="L-asparaginase, N-terminal domain"/>
    <property type="match status" value="1"/>
</dbReference>
<feature type="signal peptide" evidence="10">
    <location>
        <begin position="1"/>
        <end position="19"/>
    </location>
</feature>
<feature type="binding site" evidence="6">
    <location>
        <begin position="139"/>
        <end position="140"/>
    </location>
    <ligand>
        <name>substrate</name>
    </ligand>
</feature>
<evidence type="ECO:0000256" key="10">
    <source>
        <dbReference type="SAM" id="SignalP"/>
    </source>
</evidence>
<dbReference type="GO" id="GO:0006530">
    <property type="term" value="P:L-asparagine catabolic process"/>
    <property type="evidence" value="ECO:0007669"/>
    <property type="project" value="UniProtKB-ARBA"/>
</dbReference>
<reference evidence="13" key="1">
    <citation type="submission" date="2022-11" db="EMBL/GenBank/DDBJ databases">
        <authorList>
            <person name="Petersen C."/>
        </authorList>
    </citation>
    <scope>NUCLEOTIDE SEQUENCE</scope>
    <source>
        <strain evidence="13">IBT 21917</strain>
    </source>
</reference>
<dbReference type="Gene3D" id="3.40.50.40">
    <property type="match status" value="1"/>
</dbReference>
<evidence type="ECO:0000256" key="2">
    <source>
        <dbReference type="ARBA" id="ARBA00012920"/>
    </source>
</evidence>
<evidence type="ECO:0000259" key="12">
    <source>
        <dbReference type="Pfam" id="PF17763"/>
    </source>
</evidence>
<evidence type="ECO:0000259" key="11">
    <source>
        <dbReference type="Pfam" id="PF00710"/>
    </source>
</evidence>
<feature type="domain" description="L-asparaginase N-terminal" evidence="11">
    <location>
        <begin position="49"/>
        <end position="242"/>
    </location>
</feature>
<evidence type="ECO:0000256" key="4">
    <source>
        <dbReference type="ARBA" id="ARBA00049366"/>
    </source>
</evidence>
<evidence type="ECO:0000256" key="6">
    <source>
        <dbReference type="PIRSR" id="PIRSR001220-2"/>
    </source>
</evidence>
<feature type="chain" id="PRO_5040942123" description="asparaginase" evidence="10">
    <location>
        <begin position="20"/>
        <end position="379"/>
    </location>
</feature>
<feature type="domain" description="Asparaginase/glutaminase C-terminal" evidence="12">
    <location>
        <begin position="262"/>
        <end position="373"/>
    </location>
</feature>
<dbReference type="PROSITE" id="PS00144">
    <property type="entry name" value="ASN_GLN_ASE_1"/>
    <property type="match status" value="1"/>
</dbReference>
<dbReference type="InterPro" id="IPR004550">
    <property type="entry name" value="AsnASE_II"/>
</dbReference>
<dbReference type="NCBIfam" id="TIGR00520">
    <property type="entry name" value="asnASE_II"/>
    <property type="match status" value="1"/>
</dbReference>
<evidence type="ECO:0000256" key="7">
    <source>
        <dbReference type="PROSITE-ProRule" id="PRU10099"/>
    </source>
</evidence>
<dbReference type="EC" id="3.5.1.1" evidence="2"/>
<dbReference type="InterPro" id="IPR027474">
    <property type="entry name" value="L-asparaginase_N"/>
</dbReference>
<dbReference type="CDD" id="cd08964">
    <property type="entry name" value="L-asparaginase_II"/>
    <property type="match status" value="1"/>
</dbReference>
<comment type="similarity">
    <text evidence="1 9">Belongs to the asparaginase 1 family.</text>
</comment>
<dbReference type="InterPro" id="IPR037152">
    <property type="entry name" value="L-asparaginase_N_sf"/>
</dbReference>
<dbReference type="InterPro" id="IPR040919">
    <property type="entry name" value="Asparaginase_C"/>
</dbReference>
<evidence type="ECO:0000313" key="14">
    <source>
        <dbReference type="Proteomes" id="UP001146351"/>
    </source>
</evidence>
<protein>
    <recommendedName>
        <fullName evidence="2">asparaginase</fullName>
        <ecNumber evidence="2">3.5.1.1</ecNumber>
    </recommendedName>
</protein>
<dbReference type="PANTHER" id="PTHR11707:SF28">
    <property type="entry name" value="60 KDA LYSOPHOSPHOLIPASE"/>
    <property type="match status" value="1"/>
</dbReference>
<dbReference type="InterPro" id="IPR006034">
    <property type="entry name" value="Asparaginase/glutaminase-like"/>
</dbReference>
<feature type="binding site" evidence="6">
    <location>
        <position position="105"/>
    </location>
    <ligand>
        <name>substrate</name>
    </ligand>
</feature>
<proteinExistence type="inferred from homology"/>
<dbReference type="Pfam" id="PF17763">
    <property type="entry name" value="Asparaginase_C"/>
    <property type="match status" value="1"/>
</dbReference>
<dbReference type="SUPFAM" id="SSF53774">
    <property type="entry name" value="Glutaminase/Asparaginase"/>
    <property type="match status" value="1"/>
</dbReference>
<reference evidence="13" key="2">
    <citation type="journal article" date="2023" name="IMA Fungus">
        <title>Comparative genomic study of the Penicillium genus elucidates a diverse pangenome and 15 lateral gene transfer events.</title>
        <authorList>
            <person name="Petersen C."/>
            <person name="Sorensen T."/>
            <person name="Nielsen M.R."/>
            <person name="Sondergaard T.E."/>
            <person name="Sorensen J.L."/>
            <person name="Fitzpatrick D.A."/>
            <person name="Frisvad J.C."/>
            <person name="Nielsen K.L."/>
        </authorList>
    </citation>
    <scope>NUCLEOTIDE SEQUENCE</scope>
    <source>
        <strain evidence="13">IBT 21917</strain>
    </source>
</reference>
<dbReference type="SMART" id="SM00870">
    <property type="entry name" value="Asparaginase"/>
    <property type="match status" value="1"/>
</dbReference>
<dbReference type="PROSITE" id="PS51732">
    <property type="entry name" value="ASN_GLN_ASE_3"/>
    <property type="match status" value="1"/>
</dbReference>
<comment type="catalytic activity">
    <reaction evidence="4">
        <text>L-asparagine + H2O = L-aspartate + NH4(+)</text>
        <dbReference type="Rhea" id="RHEA:21016"/>
        <dbReference type="ChEBI" id="CHEBI:15377"/>
        <dbReference type="ChEBI" id="CHEBI:28938"/>
        <dbReference type="ChEBI" id="CHEBI:29991"/>
        <dbReference type="ChEBI" id="CHEBI:58048"/>
        <dbReference type="EC" id="3.5.1.1"/>
    </reaction>
</comment>
<keyword evidence="10" id="KW-0732">Signal</keyword>
<keyword evidence="3" id="KW-0378">Hydrolase</keyword>
<dbReference type="FunFam" id="3.40.50.40:FF:000007">
    <property type="entry name" value="L-asparaginase"/>
    <property type="match status" value="1"/>
</dbReference>
<dbReference type="Pfam" id="PF00710">
    <property type="entry name" value="Asparaginase"/>
    <property type="match status" value="1"/>
</dbReference>
<name>A0A9W9IQ05_9EURO</name>
<dbReference type="PRINTS" id="PR00139">
    <property type="entry name" value="ASNGLNASE"/>
</dbReference>
<keyword evidence="14" id="KW-1185">Reference proteome</keyword>
<gene>
    <name evidence="13" type="ORF">N7492_000216</name>
</gene>
<evidence type="ECO:0000256" key="8">
    <source>
        <dbReference type="PROSITE-ProRule" id="PRU10100"/>
    </source>
</evidence>
<evidence type="ECO:0000256" key="9">
    <source>
        <dbReference type="RuleBase" id="RU004456"/>
    </source>
</evidence>
<dbReference type="EMBL" id="JAPQKO010000001">
    <property type="protein sequence ID" value="KAJ5182600.1"/>
    <property type="molecule type" value="Genomic_DNA"/>
</dbReference>
<evidence type="ECO:0000256" key="3">
    <source>
        <dbReference type="ARBA" id="ARBA00022801"/>
    </source>
</evidence>
<organism evidence="13 14">
    <name type="scientific">Penicillium capsulatum</name>
    <dbReference type="NCBI Taxonomy" id="69766"/>
    <lineage>
        <taxon>Eukaryota</taxon>
        <taxon>Fungi</taxon>
        <taxon>Dikarya</taxon>
        <taxon>Ascomycota</taxon>
        <taxon>Pezizomycotina</taxon>
        <taxon>Eurotiomycetes</taxon>
        <taxon>Eurotiomycetidae</taxon>
        <taxon>Eurotiales</taxon>
        <taxon>Aspergillaceae</taxon>
        <taxon>Penicillium</taxon>
    </lineage>
</organism>
<dbReference type="InterPro" id="IPR020827">
    <property type="entry name" value="Asparaginase/glutaminase_AS1"/>
</dbReference>
<dbReference type="OrthoDB" id="542841at2759"/>
<dbReference type="GO" id="GO:0004067">
    <property type="term" value="F:asparaginase activity"/>
    <property type="evidence" value="ECO:0007669"/>
    <property type="project" value="UniProtKB-UniRule"/>
</dbReference>
<dbReference type="PROSITE" id="PS00917">
    <property type="entry name" value="ASN_GLN_ASE_2"/>
    <property type="match status" value="1"/>
</dbReference>
<evidence type="ECO:0000256" key="5">
    <source>
        <dbReference type="PIRSR" id="PIRSR001220-1"/>
    </source>
</evidence>
<dbReference type="InterPro" id="IPR027473">
    <property type="entry name" value="L-asparaginase_C"/>
</dbReference>
<dbReference type="PIRSF" id="PIRSF500176">
    <property type="entry name" value="L_ASNase"/>
    <property type="match status" value="1"/>
</dbReference>
<sequence length="379" mass="39877">MRLSLKTLAISALVATGQASPLIHSRATNTSYTNSNGLKFNHFNGSLPNVTILATGGTIAGTSDDKTATAGYDSGALGINTILSSIPEVFDIANVNAAQFDNVNSGDVSSHLLLNLTHTLQKTVCDDPTMSGAVITHGTDTLEESAFFIDATVNCGKPIVFVGSMRPATAISADGPMNLLQGVTVAADQRATHRGALVVMNDRIISAFFATKTQANTVDTFKAYEQGSLGFIVSNTPYFYYPAVQANAKHRADLAGVHEIPRVDILYAYEDMHSDSLHSAVENGAKGIVVAGEGAGGISTEFGKAINEIVSKHHIPVVLSHRTVNGEVPTADITGENAKTQIASGMFNPQQARVLLGLLLAEGKELKEIHSVFLKATVA</sequence>
<evidence type="ECO:0000256" key="1">
    <source>
        <dbReference type="ARBA" id="ARBA00010518"/>
    </source>
</evidence>
<accession>A0A9W9IQ05</accession>
<evidence type="ECO:0000313" key="13">
    <source>
        <dbReference type="EMBL" id="KAJ5182600.1"/>
    </source>
</evidence>
<dbReference type="PANTHER" id="PTHR11707">
    <property type="entry name" value="L-ASPARAGINASE"/>
    <property type="match status" value="1"/>
</dbReference>
<feature type="active site" evidence="8">
    <location>
        <position position="139"/>
    </location>
</feature>
<dbReference type="Proteomes" id="UP001146351">
    <property type="component" value="Unassembled WGS sequence"/>
</dbReference>
<dbReference type="PIRSF" id="PIRSF001220">
    <property type="entry name" value="L-ASNase_gatD"/>
    <property type="match status" value="1"/>
</dbReference>
<dbReference type="InterPro" id="IPR036152">
    <property type="entry name" value="Asp/glu_Ase-like_sf"/>
</dbReference>
<dbReference type="FunFam" id="3.40.50.1170:FF:000001">
    <property type="entry name" value="L-asparaginase 2"/>
    <property type="match status" value="1"/>
</dbReference>
<dbReference type="InterPro" id="IPR027475">
    <property type="entry name" value="Asparaginase/glutaminase_AS2"/>
</dbReference>
<comment type="caution">
    <text evidence="13">The sequence shown here is derived from an EMBL/GenBank/DDBJ whole genome shotgun (WGS) entry which is preliminary data.</text>
</comment>